<comment type="caution">
    <text evidence="8">The sequence shown here is derived from an EMBL/GenBank/DDBJ whole genome shotgun (WGS) entry which is preliminary data.</text>
</comment>
<dbReference type="eggNOG" id="COG3940">
    <property type="taxonomic scope" value="Bacteria"/>
</dbReference>
<evidence type="ECO:0000256" key="7">
    <source>
        <dbReference type="RuleBase" id="RU361187"/>
    </source>
</evidence>
<dbReference type="PIRSF" id="PIRSF025414">
    <property type="entry name" value="Alpha-L-arabinofuranosidase"/>
    <property type="match status" value="1"/>
</dbReference>
<accession>A0A066WR75</accession>
<evidence type="ECO:0000256" key="5">
    <source>
        <dbReference type="PIRSR" id="PIRSR606710-1"/>
    </source>
</evidence>
<organism evidence="8 9">
    <name type="scientific">Flavobacterium seoulense</name>
    <dbReference type="NCBI Taxonomy" id="1492738"/>
    <lineage>
        <taxon>Bacteria</taxon>
        <taxon>Pseudomonadati</taxon>
        <taxon>Bacteroidota</taxon>
        <taxon>Flavobacteriia</taxon>
        <taxon>Flavobacteriales</taxon>
        <taxon>Flavobacteriaceae</taxon>
        <taxon>Flavobacterium</taxon>
    </lineage>
</organism>
<name>A0A066WR75_9FLAO</name>
<evidence type="ECO:0000256" key="2">
    <source>
        <dbReference type="ARBA" id="ARBA00022729"/>
    </source>
</evidence>
<keyword evidence="2" id="KW-0732">Signal</keyword>
<dbReference type="SUPFAM" id="SSF75005">
    <property type="entry name" value="Arabinanase/levansucrase/invertase"/>
    <property type="match status" value="1"/>
</dbReference>
<dbReference type="InterPro" id="IPR016828">
    <property type="entry name" value="Alpha-L-arabinofuranosidase"/>
</dbReference>
<evidence type="ECO:0000313" key="9">
    <source>
        <dbReference type="Proteomes" id="UP000027064"/>
    </source>
</evidence>
<dbReference type="AlphaFoldDB" id="A0A066WR75"/>
<sequence length="366" mass="41928">MCILHLNKTNSIPNKKMKISMNFLRLSILLSFIVSTTMVYSQKLKKNQFHNPLALQRADPFVTKTADGTYYFIATAPEYDRIEIRSSKTINGIKEAKPVVVWRKHTKGIMGNHIWAPELHRIDGKWYIYFAAGSAEEKWKIRMYALSNPSEDPTKGEWKEEGQIVTKKDVFALDATTFEHKGQRYLIWVDRGPGNVVNTSLYIAKMTSPTTVDEKQVVISQPDYDWEMHTYKVNEGPAVLIKNGKVFLTFSASATDATYCLGLLWAKEGADLLDPKSWNKLDKPVFFTNEKFKRYGPGHNSFTVSEDGKTDIMIYHARDYEKIKGDALSDPNRHTHARVLKWTKDGMPDFGQDIDDNDMALKTKKK</sequence>
<evidence type="ECO:0000256" key="6">
    <source>
        <dbReference type="PIRSR" id="PIRSR606710-2"/>
    </source>
</evidence>
<dbReference type="PANTHER" id="PTHR43817">
    <property type="entry name" value="GLYCOSYL HYDROLASE"/>
    <property type="match status" value="1"/>
</dbReference>
<dbReference type="Gene3D" id="2.115.10.20">
    <property type="entry name" value="Glycosyl hydrolase domain, family 43"/>
    <property type="match status" value="1"/>
</dbReference>
<keyword evidence="4 7" id="KW-0326">Glycosidase</keyword>
<evidence type="ECO:0000256" key="3">
    <source>
        <dbReference type="ARBA" id="ARBA00022801"/>
    </source>
</evidence>
<dbReference type="Pfam" id="PF04616">
    <property type="entry name" value="Glyco_hydro_43"/>
    <property type="match status" value="1"/>
</dbReference>
<gene>
    <name evidence="8" type="ORF">FEM21_00650</name>
</gene>
<feature type="active site" description="Proton donor" evidence="5">
    <location>
        <position position="235"/>
    </location>
</feature>
<evidence type="ECO:0000256" key="1">
    <source>
        <dbReference type="ARBA" id="ARBA00009865"/>
    </source>
</evidence>
<dbReference type="GO" id="GO:0005975">
    <property type="term" value="P:carbohydrate metabolic process"/>
    <property type="evidence" value="ECO:0007669"/>
    <property type="project" value="InterPro"/>
</dbReference>
<keyword evidence="3 7" id="KW-0378">Hydrolase</keyword>
<dbReference type="GO" id="GO:0004553">
    <property type="term" value="F:hydrolase activity, hydrolyzing O-glycosyl compounds"/>
    <property type="evidence" value="ECO:0007669"/>
    <property type="project" value="InterPro"/>
</dbReference>
<comment type="similarity">
    <text evidence="1 7">Belongs to the glycosyl hydrolase 43 family.</text>
</comment>
<dbReference type="PATRIC" id="fig|1492738.3.peg.63"/>
<feature type="active site" description="Proton acceptor" evidence="5">
    <location>
        <position position="59"/>
    </location>
</feature>
<dbReference type="PANTHER" id="PTHR43817:SF1">
    <property type="entry name" value="HYDROLASE, FAMILY 43, PUTATIVE (AFU_ORTHOLOGUE AFUA_3G01660)-RELATED"/>
    <property type="match status" value="1"/>
</dbReference>
<dbReference type="EMBL" id="JNCA01000001">
    <property type="protein sequence ID" value="KDN56562.1"/>
    <property type="molecule type" value="Genomic_DNA"/>
</dbReference>
<keyword evidence="9" id="KW-1185">Reference proteome</keyword>
<feature type="site" description="Important for catalytic activity, responsible for pKa modulation of the active site Glu and correct orientation of both the proton donor and substrate" evidence="6">
    <location>
        <position position="174"/>
    </location>
</feature>
<dbReference type="CDD" id="cd18817">
    <property type="entry name" value="GH43f_LbAraf43-like"/>
    <property type="match status" value="1"/>
</dbReference>
<dbReference type="STRING" id="1492738.FEM21_00650"/>
<dbReference type="InterPro" id="IPR023296">
    <property type="entry name" value="Glyco_hydro_beta-prop_sf"/>
</dbReference>
<dbReference type="InterPro" id="IPR006710">
    <property type="entry name" value="Glyco_hydro_43"/>
</dbReference>
<evidence type="ECO:0000313" key="8">
    <source>
        <dbReference type="EMBL" id="KDN56562.1"/>
    </source>
</evidence>
<reference evidence="8 9" key="1">
    <citation type="submission" date="2014-05" db="EMBL/GenBank/DDBJ databases">
        <title>Genome Sequence of Flavobacterium sp. EM1321.</title>
        <authorList>
            <person name="Shin S.-K."/>
            <person name="Yi H."/>
        </authorList>
    </citation>
    <scope>NUCLEOTIDE SEQUENCE [LARGE SCALE GENOMIC DNA]</scope>
    <source>
        <strain evidence="8 9">EM1321</strain>
    </source>
</reference>
<proteinExistence type="inferred from homology"/>
<dbReference type="Proteomes" id="UP000027064">
    <property type="component" value="Unassembled WGS sequence"/>
</dbReference>
<evidence type="ECO:0000256" key="4">
    <source>
        <dbReference type="ARBA" id="ARBA00023295"/>
    </source>
</evidence>
<protein>
    <submittedName>
        <fullName evidence="8">Alpha-N-arabinofuranosidase</fullName>
    </submittedName>
</protein>